<comment type="caution">
    <text evidence="2">The sequence shown here is derived from an EMBL/GenBank/DDBJ whole genome shotgun (WGS) entry which is preliminary data.</text>
</comment>
<reference evidence="2 3" key="1">
    <citation type="submission" date="2019-03" db="EMBL/GenBank/DDBJ databases">
        <title>Draft genome sequences of novel Actinobacteria.</title>
        <authorList>
            <person name="Sahin N."/>
            <person name="Ay H."/>
            <person name="Saygin H."/>
        </authorList>
    </citation>
    <scope>NUCLEOTIDE SEQUENCE [LARGE SCALE GENOMIC DNA]</scope>
    <source>
        <strain evidence="2 3">KC712</strain>
    </source>
</reference>
<dbReference type="Proteomes" id="UP000294543">
    <property type="component" value="Unassembled WGS sequence"/>
</dbReference>
<dbReference type="OrthoDB" id="9993239at2"/>
<proteinExistence type="predicted"/>
<dbReference type="AlphaFoldDB" id="A0A4R4WHN2"/>
<evidence type="ECO:0000256" key="1">
    <source>
        <dbReference type="SAM" id="MobiDB-lite"/>
    </source>
</evidence>
<evidence type="ECO:0000313" key="2">
    <source>
        <dbReference type="EMBL" id="TDD15055.1"/>
    </source>
</evidence>
<name>A0A4R4WHN2_9ACTN</name>
<evidence type="ECO:0000313" key="3">
    <source>
        <dbReference type="Proteomes" id="UP000294543"/>
    </source>
</evidence>
<keyword evidence="3" id="KW-1185">Reference proteome</keyword>
<gene>
    <name evidence="2" type="ORF">E1294_35680</name>
</gene>
<dbReference type="RefSeq" id="WP_132515387.1">
    <property type="nucleotide sequence ID" value="NZ_SMKP01000133.1"/>
</dbReference>
<feature type="region of interest" description="Disordered" evidence="1">
    <location>
        <begin position="1"/>
        <end position="57"/>
    </location>
</feature>
<sequence>MTVGDHTQVWMPLQNGRRSFERGSQRAGAPRAARGAHEGHRNTLTLRDQGGAVAASNRRRYAEKRIAAARHPWTEFLRAADWLTSELKQLAEHDPGRAASIATDLRTQTRAMAEKLNTEDAERRTT</sequence>
<protein>
    <submittedName>
        <fullName evidence="2">Uncharacterized protein</fullName>
    </submittedName>
</protein>
<dbReference type="EMBL" id="SMKP01000133">
    <property type="protein sequence ID" value="TDD15055.1"/>
    <property type="molecule type" value="Genomic_DNA"/>
</dbReference>
<organism evidence="2 3">
    <name type="scientific">Nonomuraea diastatica</name>
    <dbReference type="NCBI Taxonomy" id="1848329"/>
    <lineage>
        <taxon>Bacteria</taxon>
        <taxon>Bacillati</taxon>
        <taxon>Actinomycetota</taxon>
        <taxon>Actinomycetes</taxon>
        <taxon>Streptosporangiales</taxon>
        <taxon>Streptosporangiaceae</taxon>
        <taxon>Nonomuraea</taxon>
    </lineage>
</organism>
<accession>A0A4R4WHN2</accession>